<evidence type="ECO:0000313" key="6">
    <source>
        <dbReference type="EMBL" id="PON35884.1"/>
    </source>
</evidence>
<evidence type="ECO:0000313" key="7">
    <source>
        <dbReference type="Proteomes" id="UP000237105"/>
    </source>
</evidence>
<reference evidence="7" key="1">
    <citation type="submission" date="2016-06" db="EMBL/GenBank/DDBJ databases">
        <title>Parallel loss of symbiosis genes in relatives of nitrogen-fixing non-legume Parasponia.</title>
        <authorList>
            <person name="Van Velzen R."/>
            <person name="Holmer R."/>
            <person name="Bu F."/>
            <person name="Rutten L."/>
            <person name="Van Zeijl A."/>
            <person name="Liu W."/>
            <person name="Santuari L."/>
            <person name="Cao Q."/>
            <person name="Sharma T."/>
            <person name="Shen D."/>
            <person name="Roswanjaya Y."/>
            <person name="Wardhani T."/>
            <person name="Kalhor M.S."/>
            <person name="Jansen J."/>
            <person name="Van den Hoogen J."/>
            <person name="Gungor B."/>
            <person name="Hartog M."/>
            <person name="Hontelez J."/>
            <person name="Verver J."/>
            <person name="Yang W.-C."/>
            <person name="Schijlen E."/>
            <person name="Repin R."/>
            <person name="Schilthuizen M."/>
            <person name="Schranz E."/>
            <person name="Heidstra R."/>
            <person name="Miyata K."/>
            <person name="Fedorova E."/>
            <person name="Kohlen W."/>
            <person name="Bisseling T."/>
            <person name="Smit S."/>
            <person name="Geurts R."/>
        </authorList>
    </citation>
    <scope>NUCLEOTIDE SEQUENCE [LARGE SCALE GENOMIC DNA]</scope>
    <source>
        <strain evidence="7">cv. WU1-14</strain>
    </source>
</reference>
<dbReference type="PANTHER" id="PTHR31899">
    <property type="entry name" value="BETA-CAROTENE 3-HYDROXYLASE 1, CHLOROPLASTIC"/>
    <property type="match status" value="1"/>
</dbReference>
<comment type="similarity">
    <text evidence="2">Belongs to the sterol desaturase family.</text>
</comment>
<keyword evidence="3" id="KW-0125">Carotenoid biosynthesis</keyword>
<name>A0A2P5AH80_PARAD</name>
<dbReference type="AlphaFoldDB" id="A0A2P5AH80"/>
<dbReference type="GO" id="GO:0031969">
    <property type="term" value="C:chloroplast membrane"/>
    <property type="evidence" value="ECO:0007669"/>
    <property type="project" value="UniProtKB-SubCell"/>
</dbReference>
<keyword evidence="4" id="KW-0560">Oxidoreductase</keyword>
<evidence type="ECO:0000256" key="5">
    <source>
        <dbReference type="ARBA" id="ARBA00026097"/>
    </source>
</evidence>
<dbReference type="EMBL" id="JXTB01000592">
    <property type="protein sequence ID" value="PON35884.1"/>
    <property type="molecule type" value="Genomic_DNA"/>
</dbReference>
<evidence type="ECO:0000256" key="1">
    <source>
        <dbReference type="ARBA" id="ARBA00004508"/>
    </source>
</evidence>
<dbReference type="GO" id="GO:0016123">
    <property type="term" value="P:xanthophyll biosynthetic process"/>
    <property type="evidence" value="ECO:0007669"/>
    <property type="project" value="TreeGrafter"/>
</dbReference>
<evidence type="ECO:0000256" key="4">
    <source>
        <dbReference type="ARBA" id="ARBA00023002"/>
    </source>
</evidence>
<organism evidence="6 7">
    <name type="scientific">Parasponia andersonii</name>
    <name type="common">Sponia andersonii</name>
    <dbReference type="NCBI Taxonomy" id="3476"/>
    <lineage>
        <taxon>Eukaryota</taxon>
        <taxon>Viridiplantae</taxon>
        <taxon>Streptophyta</taxon>
        <taxon>Embryophyta</taxon>
        <taxon>Tracheophyta</taxon>
        <taxon>Spermatophyta</taxon>
        <taxon>Magnoliopsida</taxon>
        <taxon>eudicotyledons</taxon>
        <taxon>Gunneridae</taxon>
        <taxon>Pentapetalae</taxon>
        <taxon>rosids</taxon>
        <taxon>fabids</taxon>
        <taxon>Rosales</taxon>
        <taxon>Cannabaceae</taxon>
        <taxon>Parasponia</taxon>
    </lineage>
</organism>
<dbReference type="OrthoDB" id="9990796at2759"/>
<sequence length="75" mass="8491">MFVHDGLVHRRFSVGPIANVPYLRKVAAAHQLHHSDKFEGVPYGLFLGHKELEKVGGVEELDNEIQRRIKQSNSS</sequence>
<dbReference type="EC" id="1.14.15.24" evidence="5"/>
<comment type="caution">
    <text evidence="6">The sequence shown here is derived from an EMBL/GenBank/DDBJ whole genome shotgun (WGS) entry which is preliminary data.</text>
</comment>
<keyword evidence="7" id="KW-1185">Reference proteome</keyword>
<evidence type="ECO:0000256" key="2">
    <source>
        <dbReference type="ARBA" id="ARBA00009324"/>
    </source>
</evidence>
<dbReference type="InterPro" id="IPR045019">
    <property type="entry name" value="BETA-OHASE-like"/>
</dbReference>
<dbReference type="GO" id="GO:0016119">
    <property type="term" value="P:carotene metabolic process"/>
    <property type="evidence" value="ECO:0007669"/>
    <property type="project" value="TreeGrafter"/>
</dbReference>
<dbReference type="Proteomes" id="UP000237105">
    <property type="component" value="Unassembled WGS sequence"/>
</dbReference>
<protein>
    <recommendedName>
        <fullName evidence="5">beta-carotene 3-hydroxylase</fullName>
        <ecNumber evidence="5">1.14.15.24</ecNumber>
    </recommendedName>
</protein>
<proteinExistence type="inferred from homology"/>
<dbReference type="STRING" id="3476.A0A2P5AH80"/>
<accession>A0A2P5AH80</accession>
<comment type="subcellular location">
    <subcellularLocation>
        <location evidence="1">Plastid</location>
        <location evidence="1">Chloroplast membrane</location>
        <topology evidence="1">Multi-pass membrane protein</topology>
    </subcellularLocation>
</comment>
<dbReference type="PANTHER" id="PTHR31899:SF9">
    <property type="entry name" value="BETA-CAROTENE 3-HYDROXYLASE 1, CHLOROPLASTIC"/>
    <property type="match status" value="1"/>
</dbReference>
<gene>
    <name evidence="6" type="ORF">PanWU01x14_332810</name>
</gene>
<dbReference type="GO" id="GO:0010291">
    <property type="term" value="F:beta-carotene 3-hydroxylase activity"/>
    <property type="evidence" value="ECO:0007669"/>
    <property type="project" value="UniProtKB-EC"/>
</dbReference>
<evidence type="ECO:0000256" key="3">
    <source>
        <dbReference type="ARBA" id="ARBA00022746"/>
    </source>
</evidence>